<feature type="region of interest" description="Disordered" evidence="1">
    <location>
        <begin position="1"/>
        <end position="22"/>
    </location>
</feature>
<evidence type="ECO:0000256" key="1">
    <source>
        <dbReference type="SAM" id="MobiDB-lite"/>
    </source>
</evidence>
<dbReference type="InterPro" id="IPR001202">
    <property type="entry name" value="WW_dom"/>
</dbReference>
<feature type="compositionally biased region" description="Low complexity" evidence="1">
    <location>
        <begin position="8"/>
        <end position="17"/>
    </location>
</feature>
<keyword evidence="4" id="KW-1185">Reference proteome</keyword>
<dbReference type="EMBL" id="MCFL01000023">
    <property type="protein sequence ID" value="ORZ35219.1"/>
    <property type="molecule type" value="Genomic_DNA"/>
</dbReference>
<dbReference type="CDD" id="cd00201">
    <property type="entry name" value="WW"/>
    <property type="match status" value="1"/>
</dbReference>
<sequence>MSSKSPISSHATATAHSADSDHQDHAYDIAAGDHDGWTTCVDESSGASYYWNTITNQVTWSNPYAQSNDLETDSTTTSASASSSTARALPGSAPTALHSSSHHSAPTDADDLSTIHPSRRAFFTGGSPEPASSSLHHPSVTSAAATTNYNATAASHLDLLLHSIDRAKAGDTQPLLDTVSSDKSLSSAMTSASSIRPTAIMGGSSASGVGAASLTLADYGSGFDHEGGLVSSSGTSAKSINNLYFDEQAYQDQRNLDKAMEAVSILPCIET</sequence>
<evidence type="ECO:0000313" key="3">
    <source>
        <dbReference type="EMBL" id="ORZ35219.1"/>
    </source>
</evidence>
<evidence type="ECO:0000259" key="2">
    <source>
        <dbReference type="PROSITE" id="PS50020"/>
    </source>
</evidence>
<feature type="region of interest" description="Disordered" evidence="1">
    <location>
        <begin position="65"/>
        <end position="139"/>
    </location>
</feature>
<dbReference type="AlphaFoldDB" id="A0A1Y2HKY4"/>
<dbReference type="InterPro" id="IPR036020">
    <property type="entry name" value="WW_dom_sf"/>
</dbReference>
<dbReference type="PROSITE" id="PS50020">
    <property type="entry name" value="WW_DOMAIN_2"/>
    <property type="match status" value="1"/>
</dbReference>
<dbReference type="Pfam" id="PF00397">
    <property type="entry name" value="WW"/>
    <property type="match status" value="1"/>
</dbReference>
<comment type="caution">
    <text evidence="3">The sequence shown here is derived from an EMBL/GenBank/DDBJ whole genome shotgun (WGS) entry which is preliminary data.</text>
</comment>
<organism evidence="3 4">
    <name type="scientific">Catenaria anguillulae PL171</name>
    <dbReference type="NCBI Taxonomy" id="765915"/>
    <lineage>
        <taxon>Eukaryota</taxon>
        <taxon>Fungi</taxon>
        <taxon>Fungi incertae sedis</taxon>
        <taxon>Blastocladiomycota</taxon>
        <taxon>Blastocladiomycetes</taxon>
        <taxon>Blastocladiales</taxon>
        <taxon>Catenariaceae</taxon>
        <taxon>Catenaria</taxon>
    </lineage>
</organism>
<feature type="non-terminal residue" evidence="3">
    <location>
        <position position="271"/>
    </location>
</feature>
<reference evidence="3 4" key="1">
    <citation type="submission" date="2016-07" db="EMBL/GenBank/DDBJ databases">
        <title>Pervasive Adenine N6-methylation of Active Genes in Fungi.</title>
        <authorList>
            <consortium name="DOE Joint Genome Institute"/>
            <person name="Mondo S.J."/>
            <person name="Dannebaum R.O."/>
            <person name="Kuo R.C."/>
            <person name="Labutti K."/>
            <person name="Haridas S."/>
            <person name="Kuo A."/>
            <person name="Salamov A."/>
            <person name="Ahrendt S.R."/>
            <person name="Lipzen A."/>
            <person name="Sullivan W."/>
            <person name="Andreopoulos W.B."/>
            <person name="Clum A."/>
            <person name="Lindquist E."/>
            <person name="Daum C."/>
            <person name="Ramamoorthy G.K."/>
            <person name="Gryganskyi A."/>
            <person name="Culley D."/>
            <person name="Magnuson J.K."/>
            <person name="James T.Y."/>
            <person name="O'Malley M.A."/>
            <person name="Stajich J.E."/>
            <person name="Spatafora J.W."/>
            <person name="Visel A."/>
            <person name="Grigoriev I.V."/>
        </authorList>
    </citation>
    <scope>NUCLEOTIDE SEQUENCE [LARGE SCALE GENOMIC DNA]</scope>
    <source>
        <strain evidence="3 4">PL171</strain>
    </source>
</reference>
<dbReference type="SMART" id="SM00456">
    <property type="entry name" value="WW"/>
    <property type="match status" value="1"/>
</dbReference>
<dbReference type="Proteomes" id="UP000193411">
    <property type="component" value="Unassembled WGS sequence"/>
</dbReference>
<evidence type="ECO:0000313" key="4">
    <source>
        <dbReference type="Proteomes" id="UP000193411"/>
    </source>
</evidence>
<feature type="domain" description="WW" evidence="2">
    <location>
        <begin position="31"/>
        <end position="65"/>
    </location>
</feature>
<name>A0A1Y2HKY4_9FUNG</name>
<gene>
    <name evidence="3" type="ORF">BCR44DRAFT_34328</name>
</gene>
<dbReference type="Gene3D" id="2.20.70.10">
    <property type="match status" value="1"/>
</dbReference>
<proteinExistence type="predicted"/>
<feature type="compositionally biased region" description="Polar residues" evidence="1">
    <location>
        <begin position="130"/>
        <end position="139"/>
    </location>
</feature>
<feature type="compositionally biased region" description="Low complexity" evidence="1">
    <location>
        <begin position="74"/>
        <end position="86"/>
    </location>
</feature>
<protein>
    <recommendedName>
        <fullName evidence="2">WW domain-containing protein</fullName>
    </recommendedName>
</protein>
<dbReference type="OrthoDB" id="2444812at2759"/>
<dbReference type="SUPFAM" id="SSF51045">
    <property type="entry name" value="WW domain"/>
    <property type="match status" value="1"/>
</dbReference>
<accession>A0A1Y2HKY4</accession>